<dbReference type="EMBL" id="GBXM01004119">
    <property type="protein sequence ID" value="JAI04459.1"/>
    <property type="molecule type" value="Transcribed_RNA"/>
</dbReference>
<protein>
    <submittedName>
        <fullName evidence="1">Uncharacterized protein</fullName>
    </submittedName>
</protein>
<proteinExistence type="predicted"/>
<dbReference type="AlphaFoldDB" id="A0A0E9XS02"/>
<evidence type="ECO:0000313" key="1">
    <source>
        <dbReference type="EMBL" id="JAI04459.1"/>
    </source>
</evidence>
<accession>A0A0E9XS02</accession>
<reference evidence="1" key="1">
    <citation type="submission" date="2014-11" db="EMBL/GenBank/DDBJ databases">
        <authorList>
            <person name="Amaro Gonzalez C."/>
        </authorList>
    </citation>
    <scope>NUCLEOTIDE SEQUENCE</scope>
</reference>
<organism evidence="1">
    <name type="scientific">Anguilla anguilla</name>
    <name type="common">European freshwater eel</name>
    <name type="synonym">Muraena anguilla</name>
    <dbReference type="NCBI Taxonomy" id="7936"/>
    <lineage>
        <taxon>Eukaryota</taxon>
        <taxon>Metazoa</taxon>
        <taxon>Chordata</taxon>
        <taxon>Craniata</taxon>
        <taxon>Vertebrata</taxon>
        <taxon>Euteleostomi</taxon>
        <taxon>Actinopterygii</taxon>
        <taxon>Neopterygii</taxon>
        <taxon>Teleostei</taxon>
        <taxon>Anguilliformes</taxon>
        <taxon>Anguillidae</taxon>
        <taxon>Anguilla</taxon>
    </lineage>
</organism>
<name>A0A0E9XS02_ANGAN</name>
<sequence>MAQVVTVIDFLERAVQELGRAMEAPPQPVTFEEEGDALLIRTYGIKLDPLTAIQDVILLVRCWGVVLVVIFH</sequence>
<reference evidence="1" key="2">
    <citation type="journal article" date="2015" name="Fish Shellfish Immunol.">
        <title>Early steps in the European eel (Anguilla anguilla)-Vibrio vulnificus interaction in the gills: Role of the RtxA13 toxin.</title>
        <authorList>
            <person name="Callol A."/>
            <person name="Pajuelo D."/>
            <person name="Ebbesson L."/>
            <person name="Teles M."/>
            <person name="MacKenzie S."/>
            <person name="Amaro C."/>
        </authorList>
    </citation>
    <scope>NUCLEOTIDE SEQUENCE</scope>
</reference>